<evidence type="ECO:0000313" key="10">
    <source>
        <dbReference type="EMBL" id="TMQ59279.1"/>
    </source>
</evidence>
<dbReference type="GO" id="GO:0051287">
    <property type="term" value="F:NAD binding"/>
    <property type="evidence" value="ECO:0007669"/>
    <property type="project" value="InterPro"/>
</dbReference>
<gene>
    <name evidence="10" type="primary">asd</name>
    <name evidence="10" type="ORF">E6K76_05380</name>
</gene>
<keyword evidence="2" id="KW-0028">Amino-acid biosynthesis</keyword>
<dbReference type="Pfam" id="PF01118">
    <property type="entry name" value="Semialdhyde_dh"/>
    <property type="match status" value="1"/>
</dbReference>
<feature type="active site" description="Acyl-thioester intermediate" evidence="7">
    <location>
        <position position="170"/>
    </location>
</feature>
<dbReference type="FunFam" id="3.30.360.10:FF:000016">
    <property type="entry name" value="Probable aspartate-semialdehyde dehydrogenase"/>
    <property type="match status" value="1"/>
</dbReference>
<dbReference type="PIRSF" id="PIRSF000148">
    <property type="entry name" value="ASA_dh"/>
    <property type="match status" value="1"/>
</dbReference>
<evidence type="ECO:0000256" key="3">
    <source>
        <dbReference type="ARBA" id="ARBA00022697"/>
    </source>
</evidence>
<comment type="caution">
    <text evidence="10">The sequence shown here is derived from an EMBL/GenBank/DDBJ whole genome shotgun (WGS) entry which is preliminary data.</text>
</comment>
<keyword evidence="5 10" id="KW-0560">Oxidoreductase</keyword>
<dbReference type="SUPFAM" id="SSF51735">
    <property type="entry name" value="NAD(P)-binding Rossmann-fold domains"/>
    <property type="match status" value="1"/>
</dbReference>
<feature type="compositionally biased region" description="Polar residues" evidence="8">
    <location>
        <begin position="8"/>
        <end position="23"/>
    </location>
</feature>
<dbReference type="GO" id="GO:0046983">
    <property type="term" value="F:protein dimerization activity"/>
    <property type="evidence" value="ECO:0007669"/>
    <property type="project" value="InterPro"/>
</dbReference>
<reference evidence="10 11" key="1">
    <citation type="journal article" date="2019" name="Nat. Microbiol.">
        <title>Mediterranean grassland soil C-N compound turnover is dependent on rainfall and depth, and is mediated by genomically divergent microorganisms.</title>
        <authorList>
            <person name="Diamond S."/>
            <person name="Andeer P.F."/>
            <person name="Li Z."/>
            <person name="Crits-Christoph A."/>
            <person name="Burstein D."/>
            <person name="Anantharaman K."/>
            <person name="Lane K.R."/>
            <person name="Thomas B.C."/>
            <person name="Pan C."/>
            <person name="Northen T.R."/>
            <person name="Banfield J.F."/>
        </authorList>
    </citation>
    <scope>NUCLEOTIDE SEQUENCE [LARGE SCALE GENOMIC DNA]</scope>
    <source>
        <strain evidence="10">WS_6</strain>
    </source>
</reference>
<proteinExistence type="inferred from homology"/>
<dbReference type="NCBIfam" id="NF006416">
    <property type="entry name" value="PRK08664.1"/>
    <property type="match status" value="1"/>
</dbReference>
<dbReference type="Gene3D" id="3.40.50.720">
    <property type="entry name" value="NAD(P)-binding Rossmann-like Domain"/>
    <property type="match status" value="1"/>
</dbReference>
<evidence type="ECO:0000256" key="7">
    <source>
        <dbReference type="PIRSR" id="PIRSR000148-1"/>
    </source>
</evidence>
<dbReference type="InterPro" id="IPR005676">
    <property type="entry name" value="Asp_semi-ald_DH_pep-lack"/>
</dbReference>
<dbReference type="InterPro" id="IPR000534">
    <property type="entry name" value="Semialdehyde_DH_NAD-bd"/>
</dbReference>
<dbReference type="AlphaFoldDB" id="A0A538T6L8"/>
<organism evidence="10 11">
    <name type="scientific">Eiseniibacteriota bacterium</name>
    <dbReference type="NCBI Taxonomy" id="2212470"/>
    <lineage>
        <taxon>Bacteria</taxon>
        <taxon>Candidatus Eiseniibacteriota</taxon>
    </lineage>
</organism>
<name>A0A538T6L8_UNCEI</name>
<dbReference type="InterPro" id="IPR012280">
    <property type="entry name" value="Semialdhyde_DH_dimer_dom"/>
</dbReference>
<sequence>MLTKSRGAATTSKRSPSRGTRNGTGPRAVAVLGATGTVGQRFIQLLESHPWFFVAEVMASDQSAGKTYAEAVGERWKLSTRIPERVAGLKVRGPGERLRSPILFSALDASVAGDLEERYARQGHLVSSNSRSHRLDPLVPLVIPEVNRDHIELLDKQRYNGGGILTNPNCSAIVLVMALAPLHRAFGVESVIVTTFQATSGAGYPGVPSLDILGNVIPFIAGEEPKMETETNKILGRIGARGIESAGIAVSAQCHRVPVLDGHLEAVSVKLKRRASLKQLLGALRGFRPLDRLPLPSAPAEPLFVRDEDDRPQPRLDVDRASGMGVTVGRIRPCAVLDWKFDALGHNTIRGAAGAAILNAELLAHAGRV</sequence>
<evidence type="ECO:0000256" key="2">
    <source>
        <dbReference type="ARBA" id="ARBA00022605"/>
    </source>
</evidence>
<evidence type="ECO:0000256" key="1">
    <source>
        <dbReference type="ARBA" id="ARBA00010584"/>
    </source>
</evidence>
<feature type="active site" description="Proton acceptor" evidence="7">
    <location>
        <position position="263"/>
    </location>
</feature>
<dbReference type="NCBIfam" id="TIGR00978">
    <property type="entry name" value="asd_EA"/>
    <property type="match status" value="1"/>
</dbReference>
<feature type="domain" description="Semialdehyde dehydrogenase NAD-binding" evidence="9">
    <location>
        <begin position="28"/>
        <end position="154"/>
    </location>
</feature>
<comment type="similarity">
    <text evidence="1">Belongs to the aspartate-semialdehyde dehydrogenase family.</text>
</comment>
<evidence type="ECO:0000256" key="8">
    <source>
        <dbReference type="SAM" id="MobiDB-lite"/>
    </source>
</evidence>
<keyword evidence="3" id="KW-0791">Threonine biosynthesis</keyword>
<dbReference type="Proteomes" id="UP000316852">
    <property type="component" value="Unassembled WGS sequence"/>
</dbReference>
<evidence type="ECO:0000259" key="9">
    <source>
        <dbReference type="SMART" id="SM00859"/>
    </source>
</evidence>
<evidence type="ECO:0000256" key="6">
    <source>
        <dbReference type="ARBA" id="ARBA00023167"/>
    </source>
</evidence>
<dbReference type="SMART" id="SM00859">
    <property type="entry name" value="Semialdhyde_dh"/>
    <property type="match status" value="1"/>
</dbReference>
<dbReference type="EC" id="1.2.1.11" evidence="10"/>
<dbReference type="GO" id="GO:0009088">
    <property type="term" value="P:threonine biosynthetic process"/>
    <property type="evidence" value="ECO:0007669"/>
    <property type="project" value="UniProtKB-KW"/>
</dbReference>
<dbReference type="PANTHER" id="PTHR46718">
    <property type="entry name" value="ASPARTATE-SEMIALDEHYDE DEHYDROGENASE"/>
    <property type="match status" value="1"/>
</dbReference>
<dbReference type="SUPFAM" id="SSF55347">
    <property type="entry name" value="Glyceraldehyde-3-phosphate dehydrogenase-like, C-terminal domain"/>
    <property type="match status" value="1"/>
</dbReference>
<keyword evidence="4" id="KW-0521">NADP</keyword>
<dbReference type="CDD" id="cd02315">
    <property type="entry name" value="ScASADH_like_N"/>
    <property type="match status" value="1"/>
</dbReference>
<dbReference type="PANTHER" id="PTHR46718:SF1">
    <property type="entry name" value="ASPARTATE-SEMIALDEHYDE DEHYDROGENASE"/>
    <property type="match status" value="1"/>
</dbReference>
<dbReference type="CDD" id="cd18130">
    <property type="entry name" value="ASADH_C_arch_fung_like"/>
    <property type="match status" value="1"/>
</dbReference>
<evidence type="ECO:0000313" key="11">
    <source>
        <dbReference type="Proteomes" id="UP000316852"/>
    </source>
</evidence>
<protein>
    <submittedName>
        <fullName evidence="10">Aspartate-semialdehyde dehydrogenase</fullName>
        <ecNumber evidence="10">1.2.1.11</ecNumber>
    </submittedName>
</protein>
<keyword evidence="6" id="KW-0486">Methionine biosynthesis</keyword>
<dbReference type="GO" id="GO:0004073">
    <property type="term" value="F:aspartate-semialdehyde dehydrogenase activity"/>
    <property type="evidence" value="ECO:0007669"/>
    <property type="project" value="UniProtKB-EC"/>
</dbReference>
<feature type="region of interest" description="Disordered" evidence="8">
    <location>
        <begin position="1"/>
        <end position="27"/>
    </location>
</feature>
<dbReference type="GO" id="GO:0050661">
    <property type="term" value="F:NADP binding"/>
    <property type="evidence" value="ECO:0007669"/>
    <property type="project" value="InterPro"/>
</dbReference>
<dbReference type="InterPro" id="IPR036291">
    <property type="entry name" value="NAD(P)-bd_dom_sf"/>
</dbReference>
<dbReference type="Pfam" id="PF02774">
    <property type="entry name" value="Semialdhyde_dhC"/>
    <property type="match status" value="1"/>
</dbReference>
<evidence type="ECO:0000256" key="4">
    <source>
        <dbReference type="ARBA" id="ARBA00022857"/>
    </source>
</evidence>
<dbReference type="EMBL" id="VBOW01000023">
    <property type="protein sequence ID" value="TMQ59279.1"/>
    <property type="molecule type" value="Genomic_DNA"/>
</dbReference>
<evidence type="ECO:0000256" key="5">
    <source>
        <dbReference type="ARBA" id="ARBA00023002"/>
    </source>
</evidence>
<accession>A0A538T6L8</accession>
<dbReference type="InterPro" id="IPR051823">
    <property type="entry name" value="ASADH-related"/>
</dbReference>
<dbReference type="GO" id="GO:0009086">
    <property type="term" value="P:methionine biosynthetic process"/>
    <property type="evidence" value="ECO:0007669"/>
    <property type="project" value="UniProtKB-KW"/>
</dbReference>
<dbReference type="Gene3D" id="3.30.360.10">
    <property type="entry name" value="Dihydrodipicolinate Reductase, domain 2"/>
    <property type="match status" value="1"/>
</dbReference>